<proteinExistence type="predicted"/>
<dbReference type="CDD" id="cd00586">
    <property type="entry name" value="4HBT"/>
    <property type="match status" value="1"/>
</dbReference>
<dbReference type="Gene3D" id="3.10.129.10">
    <property type="entry name" value="Hotdog Thioesterase"/>
    <property type="match status" value="1"/>
</dbReference>
<comment type="caution">
    <text evidence="1">The sequence shown here is derived from an EMBL/GenBank/DDBJ whole genome shotgun (WGS) entry which is preliminary data.</text>
</comment>
<dbReference type="RefSeq" id="WP_229667928.1">
    <property type="nucleotide sequence ID" value="NZ_BMKE01000020.1"/>
</dbReference>
<dbReference type="InterPro" id="IPR029069">
    <property type="entry name" value="HotDog_dom_sf"/>
</dbReference>
<dbReference type="SUPFAM" id="SSF54637">
    <property type="entry name" value="Thioesterase/thiol ester dehydrase-isomerase"/>
    <property type="match status" value="1"/>
</dbReference>
<protein>
    <submittedName>
        <fullName evidence="1">Thioesterase</fullName>
    </submittedName>
</protein>
<organism evidence="1 2">
    <name type="scientific">Oceanisphaera marina</name>
    <dbReference type="NCBI Taxonomy" id="2017550"/>
    <lineage>
        <taxon>Bacteria</taxon>
        <taxon>Pseudomonadati</taxon>
        <taxon>Pseudomonadota</taxon>
        <taxon>Gammaproteobacteria</taxon>
        <taxon>Aeromonadales</taxon>
        <taxon>Aeromonadaceae</taxon>
        <taxon>Oceanisphaera</taxon>
    </lineage>
</organism>
<accession>A0ABQ1IR40</accession>
<evidence type="ECO:0000313" key="2">
    <source>
        <dbReference type="Proteomes" id="UP000646152"/>
    </source>
</evidence>
<dbReference type="EMBL" id="BMKE01000020">
    <property type="protein sequence ID" value="GGB49709.1"/>
    <property type="molecule type" value="Genomic_DNA"/>
</dbReference>
<reference evidence="2" key="1">
    <citation type="journal article" date="2019" name="Int. J. Syst. Evol. Microbiol.">
        <title>The Global Catalogue of Microorganisms (GCM) 10K type strain sequencing project: providing services to taxonomists for standard genome sequencing and annotation.</title>
        <authorList>
            <consortium name="The Broad Institute Genomics Platform"/>
            <consortium name="The Broad Institute Genome Sequencing Center for Infectious Disease"/>
            <person name="Wu L."/>
            <person name="Ma J."/>
        </authorList>
    </citation>
    <scope>NUCLEOTIDE SEQUENCE [LARGE SCALE GENOMIC DNA]</scope>
    <source>
        <strain evidence="2">CGMCC 1.15923</strain>
    </source>
</reference>
<gene>
    <name evidence="1" type="ORF">GCM10011502_23740</name>
</gene>
<dbReference type="PANTHER" id="PTHR31793:SF40">
    <property type="entry name" value="ACYL-COA THIOESTER HYDROLASE, YBGC_YBAW FAMILY"/>
    <property type="match status" value="1"/>
</dbReference>
<name>A0ABQ1IR40_9GAMM</name>
<dbReference type="InterPro" id="IPR050563">
    <property type="entry name" value="4-hydroxybenzoyl-CoA_TE"/>
</dbReference>
<keyword evidence="2" id="KW-1185">Reference proteome</keyword>
<dbReference type="PANTHER" id="PTHR31793">
    <property type="entry name" value="4-HYDROXYBENZOYL-COA THIOESTERASE FAMILY MEMBER"/>
    <property type="match status" value="1"/>
</dbReference>
<evidence type="ECO:0000313" key="1">
    <source>
        <dbReference type="EMBL" id="GGB49709.1"/>
    </source>
</evidence>
<dbReference type="Pfam" id="PF13279">
    <property type="entry name" value="4HBT_2"/>
    <property type="match status" value="1"/>
</dbReference>
<sequence length="144" mass="16351">MTTTPKPFFPVSLDLPVVWGDMDALQHVNNVVYFRYFETIRIEYLRRIGMLEVLANKQVSPVLAETSARYRRPVIFPDTLLVEARVSKLAEHGFTMEYQITSKAQGRVTTEGTARIVMLNVTTGGKATLSDTLKQQIMQLEEIT</sequence>
<dbReference type="Proteomes" id="UP000646152">
    <property type="component" value="Unassembled WGS sequence"/>
</dbReference>